<protein>
    <recommendedName>
        <fullName evidence="3">Phage protein</fullName>
    </recommendedName>
</protein>
<reference evidence="1 2" key="1">
    <citation type="submission" date="2020-03" db="EMBL/GenBank/DDBJ databases">
        <title>Characterization of ganglioside-mimicking enterococci.</title>
        <authorList>
            <person name="Patry R.T."/>
            <person name="Nothaft H."/>
            <person name="Bridger R."/>
            <person name="Shajahan A."/>
            <person name="Huynh S."/>
            <person name="Sanchez S."/>
            <person name="Azadi P."/>
            <person name="Cooper K."/>
            <person name="Miller W.G."/>
            <person name="Parker C.T."/>
            <person name="Wells L."/>
            <person name="Szymanski C.M."/>
        </authorList>
    </citation>
    <scope>NUCLEOTIDE SEQUENCE [LARGE SCALE GENOMIC DNA]</scope>
    <source>
        <strain evidence="1 2">EGM181</strain>
    </source>
</reference>
<name>A0AAE7MNT8_ENTGA</name>
<dbReference type="RefSeq" id="WP_113849971.1">
    <property type="nucleotide sequence ID" value="NZ_CP050485.1"/>
</dbReference>
<gene>
    <name evidence="1" type="ORF">EGM181_06200</name>
</gene>
<evidence type="ECO:0000313" key="1">
    <source>
        <dbReference type="EMBL" id="QOG26874.1"/>
    </source>
</evidence>
<accession>A0AAE7MNT8</accession>
<dbReference type="Proteomes" id="UP000516696">
    <property type="component" value="Chromosome"/>
</dbReference>
<dbReference type="EMBL" id="CP050485">
    <property type="protein sequence ID" value="QOG26874.1"/>
    <property type="molecule type" value="Genomic_DNA"/>
</dbReference>
<evidence type="ECO:0008006" key="3">
    <source>
        <dbReference type="Google" id="ProtNLM"/>
    </source>
</evidence>
<sequence>MQFEIKRSGFPINIGEIEFFFGTTVEELTRFFDVQDEVEEKIAPLIKKREKLVIDQENITKSDAQSLIEISNELNAIQYDALLGEGSYEKIYSQYQDAVQLFDLFDPIAENVAEAIENDAKEREDKLAQRKANMLKKKALKNKKKKK</sequence>
<dbReference type="AlphaFoldDB" id="A0AAE7MNT8"/>
<evidence type="ECO:0000313" key="2">
    <source>
        <dbReference type="Proteomes" id="UP000516696"/>
    </source>
</evidence>
<proteinExistence type="predicted"/>
<organism evidence="1 2">
    <name type="scientific">Enterococcus gallinarum</name>
    <dbReference type="NCBI Taxonomy" id="1353"/>
    <lineage>
        <taxon>Bacteria</taxon>
        <taxon>Bacillati</taxon>
        <taxon>Bacillota</taxon>
        <taxon>Bacilli</taxon>
        <taxon>Lactobacillales</taxon>
        <taxon>Enterococcaceae</taxon>
        <taxon>Enterococcus</taxon>
    </lineage>
</organism>